<evidence type="ECO:0000256" key="1">
    <source>
        <dbReference type="ARBA" id="ARBA00001933"/>
    </source>
</evidence>
<evidence type="ECO:0000259" key="11">
    <source>
        <dbReference type="PROSITE" id="PS51918"/>
    </source>
</evidence>
<keyword evidence="8" id="KW-0408">Iron</keyword>
<evidence type="ECO:0000256" key="10">
    <source>
        <dbReference type="ARBA" id="ARBA00023235"/>
    </source>
</evidence>
<dbReference type="Pfam" id="PF04055">
    <property type="entry name" value="Radical_SAM"/>
    <property type="match status" value="1"/>
</dbReference>
<evidence type="ECO:0000256" key="6">
    <source>
        <dbReference type="ARBA" id="ARBA00022723"/>
    </source>
</evidence>
<dbReference type="EMBL" id="JADIMS010000027">
    <property type="protein sequence ID" value="MBO8449768.1"/>
    <property type="molecule type" value="Genomic_DNA"/>
</dbReference>
<dbReference type="InterPro" id="IPR003739">
    <property type="entry name" value="Lys_aminomutase/Glu_NH3_mut"/>
</dbReference>
<dbReference type="InterPro" id="IPR058240">
    <property type="entry name" value="rSAM_sf"/>
</dbReference>
<comment type="similarity">
    <text evidence="3">Belongs to the radical SAM superfamily. KamA family.</text>
</comment>
<feature type="domain" description="Radical SAM core" evidence="11">
    <location>
        <begin position="80"/>
        <end position="229"/>
    </location>
</feature>
<reference evidence="12" key="2">
    <citation type="journal article" date="2021" name="PeerJ">
        <title>Extensive microbial diversity within the chicken gut microbiome revealed by metagenomics and culture.</title>
        <authorList>
            <person name="Gilroy R."/>
            <person name="Ravi A."/>
            <person name="Getino M."/>
            <person name="Pursley I."/>
            <person name="Horton D.L."/>
            <person name="Alikhan N.F."/>
            <person name="Baker D."/>
            <person name="Gharbi K."/>
            <person name="Hall N."/>
            <person name="Watson M."/>
            <person name="Adriaenssens E.M."/>
            <person name="Foster-Nyarko E."/>
            <person name="Jarju S."/>
            <person name="Secka A."/>
            <person name="Antonio M."/>
            <person name="Oren A."/>
            <person name="Chaudhuri R.R."/>
            <person name="La Ragione R."/>
            <person name="Hildebrand F."/>
            <person name="Pallen M.J."/>
        </authorList>
    </citation>
    <scope>NUCLEOTIDE SEQUENCE</scope>
    <source>
        <strain evidence="12">B3-4054</strain>
    </source>
</reference>
<comment type="caution">
    <text evidence="12">The sequence shown here is derived from an EMBL/GenBank/DDBJ whole genome shotgun (WGS) entry which is preliminary data.</text>
</comment>
<dbReference type="InterPro" id="IPR007197">
    <property type="entry name" value="rSAM"/>
</dbReference>
<keyword evidence="5" id="KW-0949">S-adenosyl-L-methionine</keyword>
<comment type="cofactor">
    <cofactor evidence="2">
        <name>[4Fe-4S] cluster</name>
        <dbReference type="ChEBI" id="CHEBI:49883"/>
    </cofactor>
</comment>
<keyword evidence="4" id="KW-0004">4Fe-4S</keyword>
<comment type="cofactor">
    <cofactor evidence="1">
        <name>pyridoxal 5'-phosphate</name>
        <dbReference type="ChEBI" id="CHEBI:597326"/>
    </cofactor>
</comment>
<name>A0A9D9EMQ3_9SPIR</name>
<gene>
    <name evidence="12" type="ORF">IAA96_01530</name>
</gene>
<evidence type="ECO:0000313" key="12">
    <source>
        <dbReference type="EMBL" id="MBO8449768.1"/>
    </source>
</evidence>
<reference evidence="12" key="1">
    <citation type="submission" date="2020-10" db="EMBL/GenBank/DDBJ databases">
        <authorList>
            <person name="Gilroy R."/>
        </authorList>
    </citation>
    <scope>NUCLEOTIDE SEQUENCE</scope>
    <source>
        <strain evidence="12">B3-4054</strain>
    </source>
</reference>
<evidence type="ECO:0000256" key="8">
    <source>
        <dbReference type="ARBA" id="ARBA00023004"/>
    </source>
</evidence>
<feature type="non-terminal residue" evidence="12">
    <location>
        <position position="229"/>
    </location>
</feature>
<protein>
    <submittedName>
        <fullName evidence="12">Radical SAM protein</fullName>
    </submittedName>
</protein>
<evidence type="ECO:0000256" key="3">
    <source>
        <dbReference type="ARBA" id="ARBA00008703"/>
    </source>
</evidence>
<dbReference type="GO" id="GO:0046872">
    <property type="term" value="F:metal ion binding"/>
    <property type="evidence" value="ECO:0007669"/>
    <property type="project" value="UniProtKB-KW"/>
</dbReference>
<keyword evidence="10" id="KW-0413">Isomerase</keyword>
<evidence type="ECO:0000313" key="13">
    <source>
        <dbReference type="Proteomes" id="UP000823616"/>
    </source>
</evidence>
<evidence type="ECO:0000256" key="9">
    <source>
        <dbReference type="ARBA" id="ARBA00023014"/>
    </source>
</evidence>
<dbReference type="GO" id="GO:0051539">
    <property type="term" value="F:4 iron, 4 sulfur cluster binding"/>
    <property type="evidence" value="ECO:0007669"/>
    <property type="project" value="UniProtKB-KW"/>
</dbReference>
<dbReference type="SFLD" id="SFLDS00029">
    <property type="entry name" value="Radical_SAM"/>
    <property type="match status" value="1"/>
</dbReference>
<dbReference type="PANTHER" id="PTHR30538">
    <property type="entry name" value="LYSINE 2,3-AMINOMUTASE-RELATED"/>
    <property type="match status" value="1"/>
</dbReference>
<keyword evidence="9" id="KW-0411">Iron-sulfur</keyword>
<dbReference type="Proteomes" id="UP000823616">
    <property type="component" value="Unassembled WGS sequence"/>
</dbReference>
<evidence type="ECO:0000256" key="7">
    <source>
        <dbReference type="ARBA" id="ARBA00022898"/>
    </source>
</evidence>
<dbReference type="InterPro" id="IPR013785">
    <property type="entry name" value="Aldolase_TIM"/>
</dbReference>
<dbReference type="CDD" id="cd01335">
    <property type="entry name" value="Radical_SAM"/>
    <property type="match status" value="1"/>
</dbReference>
<sequence length="229" mass="25083">MKKEADWRTSLPEEAAAGFPFSVPPAFSALIARAESCGGHAAAEALRRQVFPSKAENAVSPEECSDPLGEAGYCVLPRLVHQYKNRVLLLSTGCCLGYCRYCFRRALGTSRTGFLSADETPEVLRYLTEHTEVEEVLVSGGDPFSAPFPEVGALLEQIRRIRPSLLIRLCTRAPVFAPELFSAEKTGVLRGFRPLWLIPHINHPAELGPAQRECLTSFVDAGIPVQSQT</sequence>
<dbReference type="PANTHER" id="PTHR30538:SF1">
    <property type="entry name" value="L-LYSINE 2,3-AMINOMUTASE"/>
    <property type="match status" value="1"/>
</dbReference>
<evidence type="ECO:0000256" key="5">
    <source>
        <dbReference type="ARBA" id="ARBA00022691"/>
    </source>
</evidence>
<proteinExistence type="inferred from homology"/>
<dbReference type="PROSITE" id="PS51918">
    <property type="entry name" value="RADICAL_SAM"/>
    <property type="match status" value="1"/>
</dbReference>
<evidence type="ECO:0000256" key="2">
    <source>
        <dbReference type="ARBA" id="ARBA00001966"/>
    </source>
</evidence>
<dbReference type="Gene3D" id="3.20.20.70">
    <property type="entry name" value="Aldolase class I"/>
    <property type="match status" value="1"/>
</dbReference>
<accession>A0A9D9EMQ3</accession>
<organism evidence="12 13">
    <name type="scientific">Candidatus Avitreponema avistercoris</name>
    <dbReference type="NCBI Taxonomy" id="2840705"/>
    <lineage>
        <taxon>Bacteria</taxon>
        <taxon>Pseudomonadati</taxon>
        <taxon>Spirochaetota</taxon>
        <taxon>Spirochaetia</taxon>
        <taxon>Spirochaetales</taxon>
        <taxon>Candidatus Avitreponema</taxon>
    </lineage>
</organism>
<dbReference type="SUPFAM" id="SSF102114">
    <property type="entry name" value="Radical SAM enzymes"/>
    <property type="match status" value="1"/>
</dbReference>
<keyword evidence="6" id="KW-0479">Metal-binding</keyword>
<keyword evidence="7" id="KW-0663">Pyridoxal phosphate</keyword>
<dbReference type="AlphaFoldDB" id="A0A9D9EMQ3"/>
<dbReference type="GO" id="GO:0016853">
    <property type="term" value="F:isomerase activity"/>
    <property type="evidence" value="ECO:0007669"/>
    <property type="project" value="UniProtKB-KW"/>
</dbReference>
<evidence type="ECO:0000256" key="4">
    <source>
        <dbReference type="ARBA" id="ARBA00022485"/>
    </source>
</evidence>